<protein>
    <submittedName>
        <fullName evidence="2">Respiratory nitrate reductase subunit delta</fullName>
    </submittedName>
</protein>
<accession>A0ABQ2YNX4</accession>
<organism evidence="2 3">
    <name type="scientific">Vogesella alkaliphila</name>
    <dbReference type="NCBI Taxonomy" id="1193621"/>
    <lineage>
        <taxon>Bacteria</taxon>
        <taxon>Pseudomonadati</taxon>
        <taxon>Pseudomonadota</taxon>
        <taxon>Betaproteobacteria</taxon>
        <taxon>Neisseriales</taxon>
        <taxon>Chromobacteriaceae</taxon>
        <taxon>Vogesella</taxon>
    </lineage>
</organism>
<dbReference type="InterPro" id="IPR036411">
    <property type="entry name" value="TorD-like_sf"/>
</dbReference>
<dbReference type="SUPFAM" id="SSF89155">
    <property type="entry name" value="TorD-like"/>
    <property type="match status" value="1"/>
</dbReference>
<dbReference type="EMBL" id="BMYW01000004">
    <property type="protein sequence ID" value="GGX88073.1"/>
    <property type="molecule type" value="Genomic_DNA"/>
</dbReference>
<dbReference type="Proteomes" id="UP000600877">
    <property type="component" value="Unassembled WGS sequence"/>
</dbReference>
<sequence length="222" mass="24060">MSMHNPMIYRALAALLGYPQPDLIAALPEIRAVLADDATLVAVVEPLLQRLAAGELIEVQQDYVQIFDRNPSHSLHLFEHIHGEDRARGQAMVDLIEEYKAHGFEPVSEELPDYVPLFLEFLSLCEADEANRLLGDAVHVLAHVAGRLVESGSDYAGVLQALVSLSPVAPEPLSVPPIRDMDEALETFGPGADGVEPLLKPTLPHIAPVNFYPKGSGPAACH</sequence>
<dbReference type="InterPro" id="IPR020945">
    <property type="entry name" value="DMSO/NO3_reduct_chaperone"/>
</dbReference>
<dbReference type="PANTHER" id="PTHR43680:SF2">
    <property type="entry name" value="NITRATE REDUCTASE MOLYBDENUM COFACTOR ASSEMBLY CHAPERONE NARJ"/>
    <property type="match status" value="1"/>
</dbReference>
<evidence type="ECO:0000313" key="3">
    <source>
        <dbReference type="Proteomes" id="UP000600877"/>
    </source>
</evidence>
<keyword evidence="3" id="KW-1185">Reference proteome</keyword>
<dbReference type="PANTHER" id="PTHR43680">
    <property type="entry name" value="NITRATE REDUCTASE MOLYBDENUM COFACTOR ASSEMBLY CHAPERONE"/>
    <property type="match status" value="1"/>
</dbReference>
<gene>
    <name evidence="2" type="ORF">GCM10011290_14610</name>
</gene>
<name>A0ABQ2YNX4_9NEIS</name>
<dbReference type="Pfam" id="PF02613">
    <property type="entry name" value="Nitrate_red_del"/>
    <property type="match status" value="1"/>
</dbReference>
<evidence type="ECO:0000313" key="2">
    <source>
        <dbReference type="EMBL" id="GGX88073.1"/>
    </source>
</evidence>
<proteinExistence type="predicted"/>
<evidence type="ECO:0000256" key="1">
    <source>
        <dbReference type="ARBA" id="ARBA00023063"/>
    </source>
</evidence>
<dbReference type="Gene3D" id="1.10.3480.10">
    <property type="entry name" value="TorD-like"/>
    <property type="match status" value="1"/>
</dbReference>
<comment type="caution">
    <text evidence="2">The sequence shown here is derived from an EMBL/GenBank/DDBJ whole genome shotgun (WGS) entry which is preliminary data.</text>
</comment>
<keyword evidence="1" id="KW-0534">Nitrate assimilation</keyword>
<dbReference type="InterPro" id="IPR003765">
    <property type="entry name" value="NO3_reductase_chaperone_NarJ"/>
</dbReference>
<reference evidence="3" key="1">
    <citation type="journal article" date="2019" name="Int. J. Syst. Evol. Microbiol.">
        <title>The Global Catalogue of Microorganisms (GCM) 10K type strain sequencing project: providing services to taxonomists for standard genome sequencing and annotation.</title>
        <authorList>
            <consortium name="The Broad Institute Genomics Platform"/>
            <consortium name="The Broad Institute Genome Sequencing Center for Infectious Disease"/>
            <person name="Wu L."/>
            <person name="Ma J."/>
        </authorList>
    </citation>
    <scope>NUCLEOTIDE SEQUENCE [LARGE SCALE GENOMIC DNA]</scope>
    <source>
        <strain evidence="3">KCTC 32041</strain>
    </source>
</reference>
<dbReference type="NCBIfam" id="TIGR00684">
    <property type="entry name" value="narJ"/>
    <property type="match status" value="1"/>
</dbReference>